<name>A0A4Q9KV34_9MICR</name>
<gene>
    <name evidence="4" type="ORF">CWI39_2309p0010</name>
</gene>
<dbReference type="EMBL" id="PIXR01002309">
    <property type="protein sequence ID" value="TBT98713.1"/>
    <property type="molecule type" value="Genomic_DNA"/>
</dbReference>
<dbReference type="VEuPathDB" id="MicrosporidiaDB:CWI39_2309p0010"/>
<dbReference type="InterPro" id="IPR011332">
    <property type="entry name" value="Ribosomal_zn-bd"/>
</dbReference>
<evidence type="ECO:0000256" key="1">
    <source>
        <dbReference type="ARBA" id="ARBA00008672"/>
    </source>
</evidence>
<dbReference type="GO" id="GO:1990904">
    <property type="term" value="C:ribonucleoprotein complex"/>
    <property type="evidence" value="ECO:0007669"/>
    <property type="project" value="UniProtKB-KW"/>
</dbReference>
<dbReference type="NCBIfam" id="NF003058">
    <property type="entry name" value="PRK03976.1"/>
    <property type="match status" value="1"/>
</dbReference>
<evidence type="ECO:0000256" key="2">
    <source>
        <dbReference type="ARBA" id="ARBA00022980"/>
    </source>
</evidence>
<comment type="similarity">
    <text evidence="1">Belongs to the eukaryotic ribosomal protein eL43 family.</text>
</comment>
<dbReference type="GO" id="GO:0003735">
    <property type="term" value="F:structural constituent of ribosome"/>
    <property type="evidence" value="ECO:0007669"/>
    <property type="project" value="InterPro"/>
</dbReference>
<sequence length="92" mass="10424">MVSFSFKNNFIGITGKYGTRYGSSLRKRIKTYEISQHKKYECSSCGKHTVKRESFGIWKCKACNVTFAGGAYVPLTEAFITARNNVKRLAEI</sequence>
<dbReference type="InterPro" id="IPR011331">
    <property type="entry name" value="Ribosomal_eL37/eL43"/>
</dbReference>
<dbReference type="GO" id="GO:0006412">
    <property type="term" value="P:translation"/>
    <property type="evidence" value="ECO:0007669"/>
    <property type="project" value="InterPro"/>
</dbReference>
<dbReference type="Proteomes" id="UP000293045">
    <property type="component" value="Unassembled WGS sequence"/>
</dbReference>
<dbReference type="InterPro" id="IPR002674">
    <property type="entry name" value="Ribosomal_eL43"/>
</dbReference>
<dbReference type="PANTHER" id="PTHR48129">
    <property type="entry name" value="60S RIBOSOMAL PROTEIN L37A"/>
    <property type="match status" value="1"/>
</dbReference>
<protein>
    <submittedName>
        <fullName evidence="4">Ribosomal protein L37a</fullName>
    </submittedName>
</protein>
<dbReference type="AlphaFoldDB" id="A0A4Q9KV34"/>
<accession>A0A4Q9KV34</accession>
<evidence type="ECO:0000256" key="3">
    <source>
        <dbReference type="ARBA" id="ARBA00023274"/>
    </source>
</evidence>
<dbReference type="GO" id="GO:0005840">
    <property type="term" value="C:ribosome"/>
    <property type="evidence" value="ECO:0007669"/>
    <property type="project" value="UniProtKB-KW"/>
</dbReference>
<evidence type="ECO:0000313" key="5">
    <source>
        <dbReference type="Proteomes" id="UP000293045"/>
    </source>
</evidence>
<dbReference type="PANTHER" id="PTHR48129:SF1">
    <property type="entry name" value="LARGE RIBOSOMAL SUBUNIT PROTEIN EL43"/>
    <property type="match status" value="1"/>
</dbReference>
<dbReference type="Pfam" id="PF01780">
    <property type="entry name" value="Ribosomal_L37ae"/>
    <property type="match status" value="1"/>
</dbReference>
<comment type="caution">
    <text evidence="4">The sequence shown here is derived from an EMBL/GenBank/DDBJ whole genome shotgun (WGS) entry which is preliminary data.</text>
</comment>
<proteinExistence type="inferred from homology"/>
<dbReference type="HAMAP" id="MF_00327">
    <property type="entry name" value="Ribosomal_eL43"/>
    <property type="match status" value="1"/>
</dbReference>
<keyword evidence="3" id="KW-0687">Ribonucleoprotein</keyword>
<dbReference type="Gene3D" id="2.20.25.30">
    <property type="match status" value="1"/>
</dbReference>
<reference evidence="4 5" key="1">
    <citation type="submission" date="2017-12" db="EMBL/GenBank/DDBJ databases">
        <authorList>
            <person name="Pombert J.-F."/>
            <person name="Haag K.L."/>
            <person name="Ebert D."/>
        </authorList>
    </citation>
    <scope>NUCLEOTIDE SEQUENCE [LARGE SCALE GENOMIC DNA]</scope>
    <source>
        <strain evidence="4">IL-BN-2</strain>
    </source>
</reference>
<organism evidence="4 5">
    <name type="scientific">Hamiltosporidium magnivora</name>
    <dbReference type="NCBI Taxonomy" id="148818"/>
    <lineage>
        <taxon>Eukaryota</taxon>
        <taxon>Fungi</taxon>
        <taxon>Fungi incertae sedis</taxon>
        <taxon>Microsporidia</taxon>
        <taxon>Dubosqiidae</taxon>
        <taxon>Hamiltosporidium</taxon>
    </lineage>
</organism>
<dbReference type="InterPro" id="IPR050522">
    <property type="entry name" value="Ribosomal_protein_eL43"/>
</dbReference>
<dbReference type="VEuPathDB" id="MicrosporidiaDB:CWI36_0829p0060"/>
<dbReference type="NCBIfam" id="TIGR00280">
    <property type="entry name" value="eL43_euk_arch"/>
    <property type="match status" value="1"/>
</dbReference>
<keyword evidence="2 4" id="KW-0689">Ribosomal protein</keyword>
<dbReference type="SUPFAM" id="SSF57829">
    <property type="entry name" value="Zn-binding ribosomal proteins"/>
    <property type="match status" value="1"/>
</dbReference>
<evidence type="ECO:0000313" key="4">
    <source>
        <dbReference type="EMBL" id="TBT98713.1"/>
    </source>
</evidence>